<comment type="caution">
    <text evidence="2">The sequence shown here is derived from an EMBL/GenBank/DDBJ whole genome shotgun (WGS) entry which is preliminary data.</text>
</comment>
<keyword evidence="3" id="KW-1185">Reference proteome</keyword>
<reference evidence="2 3" key="1">
    <citation type="submission" date="2018-12" db="EMBL/GenBank/DDBJ databases">
        <title>Persistence of Moraxella catarrhalis in Chronic Obstructive Pulmonary Disease and Regulation of the Hag/MID Adhesin.</title>
        <authorList>
            <person name="Murphy T."/>
            <person name="Zhao X."/>
            <person name="Vyas G."/>
            <person name="Aluvathingal J."/>
            <person name="Nadendla S."/>
            <person name="Tallon L."/>
            <person name="Tettelin H."/>
        </authorList>
    </citation>
    <scope>NUCLEOTIDE SEQUENCE [LARGE SCALE GENOMIC DNA]</scope>
    <source>
        <strain evidence="2 3">173P27B1</strain>
    </source>
</reference>
<dbReference type="Gene3D" id="1.20.120.520">
    <property type="entry name" value="nmb1532 protein domain like"/>
    <property type="match status" value="1"/>
</dbReference>
<protein>
    <submittedName>
        <fullName evidence="2">Hemerythrin HHE cation binding domain protein</fullName>
    </submittedName>
</protein>
<dbReference type="InterPro" id="IPR012312">
    <property type="entry name" value="Hemerythrin-like"/>
</dbReference>
<evidence type="ECO:0000313" key="3">
    <source>
        <dbReference type="Proteomes" id="UP000268436"/>
    </source>
</evidence>
<dbReference type="PANTHER" id="PTHR35585:SF1">
    <property type="entry name" value="HHE DOMAIN PROTEIN (AFU_ORTHOLOGUE AFUA_4G00730)"/>
    <property type="match status" value="1"/>
</dbReference>
<proteinExistence type="predicted"/>
<name>A0ABY0BLS5_MORCA</name>
<feature type="domain" description="Hemerythrin-like" evidence="1">
    <location>
        <begin position="7"/>
        <end position="122"/>
    </location>
</feature>
<gene>
    <name evidence="2" type="ORF">EJK54_1872</name>
</gene>
<dbReference type="PANTHER" id="PTHR35585">
    <property type="entry name" value="HHE DOMAIN PROTEIN (AFU_ORTHOLOGUE AFUA_4G00730)"/>
    <property type="match status" value="1"/>
</dbReference>
<accession>A0ABY0BLS5</accession>
<dbReference type="CDD" id="cd12108">
    <property type="entry name" value="Hr-like"/>
    <property type="match status" value="1"/>
</dbReference>
<dbReference type="EMBL" id="RYER01000013">
    <property type="protein sequence ID" value="RUO17221.1"/>
    <property type="molecule type" value="Genomic_DNA"/>
</dbReference>
<organism evidence="2 3">
    <name type="scientific">Moraxella catarrhalis</name>
    <name type="common">Branhamella catarrhalis</name>
    <dbReference type="NCBI Taxonomy" id="480"/>
    <lineage>
        <taxon>Bacteria</taxon>
        <taxon>Pseudomonadati</taxon>
        <taxon>Pseudomonadota</taxon>
        <taxon>Gammaproteobacteria</taxon>
        <taxon>Moraxellales</taxon>
        <taxon>Moraxellaceae</taxon>
        <taxon>Moraxella</taxon>
    </lineage>
</organism>
<dbReference type="Pfam" id="PF01814">
    <property type="entry name" value="Hemerythrin"/>
    <property type="match status" value="1"/>
</dbReference>
<sequence length="154" mass="18317">MMSQQDIFQALTESHDRQRKLCDKIESLMDSDLDAAKKVYPELEIELQAHAAAEERHLYAPVMEYDDGLDLSRHAIAEHHEMDEMMHKLNDGRISDDTWKETCHALIHELRHHLKEEEKKFFIQAKKLLDEEQQERLGALYEVEHNHFERNNNE</sequence>
<dbReference type="Proteomes" id="UP000268436">
    <property type="component" value="Unassembled WGS sequence"/>
</dbReference>
<evidence type="ECO:0000313" key="2">
    <source>
        <dbReference type="EMBL" id="RUO17221.1"/>
    </source>
</evidence>
<evidence type="ECO:0000259" key="1">
    <source>
        <dbReference type="Pfam" id="PF01814"/>
    </source>
</evidence>